<evidence type="ECO:0000313" key="3">
    <source>
        <dbReference type="EMBL" id="MFC6837381.1"/>
    </source>
</evidence>
<dbReference type="RefSeq" id="WP_304449046.1">
    <property type="nucleotide sequence ID" value="NZ_JARRAH010000001.1"/>
</dbReference>
<dbReference type="InterPro" id="IPR016040">
    <property type="entry name" value="NAD(P)-bd_dom"/>
</dbReference>
<dbReference type="Pfam" id="PF13460">
    <property type="entry name" value="NAD_binding_10"/>
    <property type="match status" value="1"/>
</dbReference>
<protein>
    <submittedName>
        <fullName evidence="3">NAD(P)H-binding protein</fullName>
    </submittedName>
</protein>
<accession>A0ABD5UAL5</accession>
<dbReference type="EMBL" id="JBHSXM010000001">
    <property type="protein sequence ID" value="MFC6837381.1"/>
    <property type="molecule type" value="Genomic_DNA"/>
</dbReference>
<dbReference type="InterPro" id="IPR036291">
    <property type="entry name" value="NAD(P)-bd_dom_sf"/>
</dbReference>
<feature type="compositionally biased region" description="Acidic residues" evidence="1">
    <location>
        <begin position="312"/>
        <end position="321"/>
    </location>
</feature>
<dbReference type="PANTHER" id="PTHR12126:SF11">
    <property type="entry name" value="NADH DEHYDROGENASE [UBIQUINONE] 1 ALPHA SUBCOMPLEX SUBUNIT 9, MITOCHONDRIAL"/>
    <property type="match status" value="1"/>
</dbReference>
<dbReference type="CDD" id="cd05245">
    <property type="entry name" value="SDR_a2"/>
    <property type="match status" value="1"/>
</dbReference>
<dbReference type="PANTHER" id="PTHR12126">
    <property type="entry name" value="NADH-UBIQUINONE OXIDOREDUCTASE 39 KDA SUBUNIT-RELATED"/>
    <property type="match status" value="1"/>
</dbReference>
<evidence type="ECO:0000313" key="4">
    <source>
        <dbReference type="Proteomes" id="UP001596406"/>
    </source>
</evidence>
<feature type="domain" description="NAD(P)-binding" evidence="2">
    <location>
        <begin position="38"/>
        <end position="171"/>
    </location>
</feature>
<comment type="caution">
    <text evidence="3">The sequence shown here is derived from an EMBL/GenBank/DDBJ whole genome shotgun (WGS) entry which is preliminary data.</text>
</comment>
<feature type="compositionally biased region" description="Basic and acidic residues" evidence="1">
    <location>
        <begin position="322"/>
        <end position="331"/>
    </location>
</feature>
<keyword evidence="4" id="KW-1185">Reference proteome</keyword>
<dbReference type="Gene3D" id="3.40.50.720">
    <property type="entry name" value="NAD(P)-binding Rossmann-like Domain"/>
    <property type="match status" value="1"/>
</dbReference>
<sequence>MRVLVTGATGFVGGRLVPALLAAGEDEDDGETAASDTGGPHDVRVLVRDPSDYDAPDGVEVFEGDLLDAGSFDDALADVDAVYYLVHSMQSGDEFEERDRRAARNFVRAADAAGVERVVYLGGLGEERDQLSEHLRSRREVEYILGEGEFDLTTLRAAIVIGDGSTSFELIEQLVDRLPVMVTPEWVRTRCQPIGIDDVIAYLVGVLDVPETADETFEIGGPDVLTYQEILQRTSQLDRGRELFIVPVPVLSPELSSYWVGLVTDLPRSVARPLIEGLRNPVVVDDDRIEELVPIELTPFDEAVRRALGVEDAGDDGDDADAERSAPEDAA</sequence>
<organism evidence="3 4">
    <name type="scientific">Halomarina ordinaria</name>
    <dbReference type="NCBI Taxonomy" id="3033939"/>
    <lineage>
        <taxon>Archaea</taxon>
        <taxon>Methanobacteriati</taxon>
        <taxon>Methanobacteriota</taxon>
        <taxon>Stenosarchaea group</taxon>
        <taxon>Halobacteria</taxon>
        <taxon>Halobacteriales</taxon>
        <taxon>Natronomonadaceae</taxon>
        <taxon>Halomarina</taxon>
    </lineage>
</organism>
<evidence type="ECO:0000259" key="2">
    <source>
        <dbReference type="Pfam" id="PF13460"/>
    </source>
</evidence>
<evidence type="ECO:0000256" key="1">
    <source>
        <dbReference type="SAM" id="MobiDB-lite"/>
    </source>
</evidence>
<dbReference type="InterPro" id="IPR051207">
    <property type="entry name" value="ComplexI_NDUFA9_subunit"/>
</dbReference>
<dbReference type="Proteomes" id="UP001596406">
    <property type="component" value="Unassembled WGS sequence"/>
</dbReference>
<name>A0ABD5UAL5_9EURY</name>
<gene>
    <name evidence="3" type="ORF">ACFQHK_12775</name>
</gene>
<dbReference type="AlphaFoldDB" id="A0ABD5UAL5"/>
<dbReference type="SUPFAM" id="SSF51735">
    <property type="entry name" value="NAD(P)-binding Rossmann-fold domains"/>
    <property type="match status" value="1"/>
</dbReference>
<reference evidence="3 4" key="1">
    <citation type="journal article" date="2019" name="Int. J. Syst. Evol. Microbiol.">
        <title>The Global Catalogue of Microorganisms (GCM) 10K type strain sequencing project: providing services to taxonomists for standard genome sequencing and annotation.</title>
        <authorList>
            <consortium name="The Broad Institute Genomics Platform"/>
            <consortium name="The Broad Institute Genome Sequencing Center for Infectious Disease"/>
            <person name="Wu L."/>
            <person name="Ma J."/>
        </authorList>
    </citation>
    <scope>NUCLEOTIDE SEQUENCE [LARGE SCALE GENOMIC DNA]</scope>
    <source>
        <strain evidence="3 4">PSRA2</strain>
    </source>
</reference>
<feature type="region of interest" description="Disordered" evidence="1">
    <location>
        <begin position="308"/>
        <end position="331"/>
    </location>
</feature>
<proteinExistence type="predicted"/>